<dbReference type="Proteomes" id="UP000578449">
    <property type="component" value="Unassembled WGS sequence"/>
</dbReference>
<gene>
    <name evidence="6" type="ORF">HNP84_003746</name>
</gene>
<evidence type="ECO:0000256" key="5">
    <source>
        <dbReference type="ARBA" id="ARBA00023277"/>
    </source>
</evidence>
<dbReference type="SUPFAM" id="SSF51569">
    <property type="entry name" value="Aldolase"/>
    <property type="match status" value="1"/>
</dbReference>
<proteinExistence type="inferred from homology"/>
<dbReference type="GO" id="GO:0008675">
    <property type="term" value="F:2-dehydro-3-deoxy-phosphogluconate aldolase activity"/>
    <property type="evidence" value="ECO:0007669"/>
    <property type="project" value="UniProtKB-EC"/>
</dbReference>
<dbReference type="InterPro" id="IPR013785">
    <property type="entry name" value="Aldolase_TIM"/>
</dbReference>
<dbReference type="Gene3D" id="3.20.20.70">
    <property type="entry name" value="Aldolase class I"/>
    <property type="match status" value="1"/>
</dbReference>
<evidence type="ECO:0000256" key="4">
    <source>
        <dbReference type="ARBA" id="ARBA00023239"/>
    </source>
</evidence>
<comment type="caution">
    <text evidence="6">The sequence shown here is derived from an EMBL/GenBank/DDBJ whole genome shotgun (WGS) entry which is preliminary data.</text>
</comment>
<accession>A0A840P9A4</accession>
<evidence type="ECO:0000256" key="3">
    <source>
        <dbReference type="ARBA" id="ARBA00011233"/>
    </source>
</evidence>
<dbReference type="AlphaFoldDB" id="A0A840P9A4"/>
<reference evidence="6 7" key="1">
    <citation type="submission" date="2020-08" db="EMBL/GenBank/DDBJ databases">
        <title>Genomic Encyclopedia of Type Strains, Phase IV (KMG-IV): sequencing the most valuable type-strain genomes for metagenomic binning, comparative biology and taxonomic classification.</title>
        <authorList>
            <person name="Goeker M."/>
        </authorList>
    </citation>
    <scope>NUCLEOTIDE SEQUENCE [LARGE SCALE GENOMIC DNA]</scope>
    <source>
        <strain evidence="6 7">DSM 45615</strain>
    </source>
</reference>
<name>A0A840P9A4_9ACTN</name>
<dbReference type="PANTHER" id="PTHR30246">
    <property type="entry name" value="2-KETO-3-DEOXY-6-PHOSPHOGLUCONATE ALDOLASE"/>
    <property type="match status" value="1"/>
</dbReference>
<dbReference type="GO" id="GO:0106009">
    <property type="term" value="F:(4S)-4-hydroxy-2-oxoglutarate aldolase activity"/>
    <property type="evidence" value="ECO:0007669"/>
    <property type="project" value="UniProtKB-EC"/>
</dbReference>
<comment type="subunit">
    <text evidence="3">Homotrimer.</text>
</comment>
<sequence length="206" mass="20861">MDLLDILRDRRLVAIIRGRDPEASYATACALVEEGVDVLEVSLTGADALHVIGRIAKALGGDVVLGAGTVMTEADAEAVAEAGATFTVTPALGPGALRSIELGLPSLIGALTPTEVWNAHTAGAAAVKIFPASLGGPGHLAALRDPFPRIPLVPVGGVRTDQVAAYLDAGAAAVGVGSPLVGDAPHGGDLDALRERARSFRQVVAR</sequence>
<comment type="pathway">
    <text evidence="1">Carbohydrate acid metabolism.</text>
</comment>
<organism evidence="6 7">
    <name type="scientific">Thermocatellispora tengchongensis</name>
    <dbReference type="NCBI Taxonomy" id="1073253"/>
    <lineage>
        <taxon>Bacteria</taxon>
        <taxon>Bacillati</taxon>
        <taxon>Actinomycetota</taxon>
        <taxon>Actinomycetes</taxon>
        <taxon>Streptosporangiales</taxon>
        <taxon>Streptosporangiaceae</taxon>
        <taxon>Thermocatellispora</taxon>
    </lineage>
</organism>
<evidence type="ECO:0000313" key="7">
    <source>
        <dbReference type="Proteomes" id="UP000578449"/>
    </source>
</evidence>
<keyword evidence="4 6" id="KW-0456">Lyase</keyword>
<dbReference type="EC" id="4.1.3.42" evidence="6"/>
<keyword evidence="5" id="KW-0119">Carbohydrate metabolism</keyword>
<evidence type="ECO:0000256" key="2">
    <source>
        <dbReference type="ARBA" id="ARBA00006906"/>
    </source>
</evidence>
<evidence type="ECO:0000256" key="1">
    <source>
        <dbReference type="ARBA" id="ARBA00004761"/>
    </source>
</evidence>
<evidence type="ECO:0000313" key="6">
    <source>
        <dbReference type="EMBL" id="MBB5134020.1"/>
    </source>
</evidence>
<dbReference type="EMBL" id="JACHGN010000007">
    <property type="protein sequence ID" value="MBB5134020.1"/>
    <property type="molecule type" value="Genomic_DNA"/>
</dbReference>
<dbReference type="PANTHER" id="PTHR30246:SF1">
    <property type="entry name" value="2-DEHYDRO-3-DEOXY-6-PHOSPHOGALACTONATE ALDOLASE-RELATED"/>
    <property type="match status" value="1"/>
</dbReference>
<protein>
    <submittedName>
        <fullName evidence="6">2-dehydro-3-deoxyphosphogluconate aldolase/(4S)-4-hydroxy-2-oxoglutarate aldolase</fullName>
        <ecNumber evidence="6">4.1.2.14</ecNumber>
        <ecNumber evidence="6">4.1.3.42</ecNumber>
    </submittedName>
</protein>
<dbReference type="CDD" id="cd00452">
    <property type="entry name" value="KDPG_aldolase"/>
    <property type="match status" value="1"/>
</dbReference>
<dbReference type="InterPro" id="IPR000887">
    <property type="entry name" value="Aldlse_KDPG_KHG"/>
</dbReference>
<keyword evidence="7" id="KW-1185">Reference proteome</keyword>
<dbReference type="RefSeq" id="WP_185050937.1">
    <property type="nucleotide sequence ID" value="NZ_BAABIX010000061.1"/>
</dbReference>
<dbReference type="EC" id="4.1.2.14" evidence="6"/>
<dbReference type="Pfam" id="PF01081">
    <property type="entry name" value="Aldolase"/>
    <property type="match status" value="1"/>
</dbReference>
<comment type="similarity">
    <text evidence="2">Belongs to the KHG/KDPG aldolase family.</text>
</comment>